<dbReference type="InterPro" id="IPR020471">
    <property type="entry name" value="AKR"/>
</dbReference>
<dbReference type="SUPFAM" id="SSF51430">
    <property type="entry name" value="NAD(P)-linked oxidoreductase"/>
    <property type="match status" value="1"/>
</dbReference>
<keyword evidence="1" id="KW-0560">Oxidoreductase</keyword>
<dbReference type="Pfam" id="PF00248">
    <property type="entry name" value="Aldo_ket_red"/>
    <property type="match status" value="1"/>
</dbReference>
<reference evidence="3" key="1">
    <citation type="submission" date="2020-06" db="EMBL/GenBank/DDBJ databases">
        <title>Paenibacillus sp. nov., isolated from soil.</title>
        <authorList>
            <person name="Seo Y.L."/>
        </authorList>
    </citation>
    <scope>NUCLEOTIDE SEQUENCE [LARGE SCALE GENOMIC DNA]</scope>
    <source>
        <strain evidence="3">JW14</strain>
    </source>
</reference>
<dbReference type="Proteomes" id="UP000564806">
    <property type="component" value="Unassembled WGS sequence"/>
</dbReference>
<dbReference type="InterPro" id="IPR036812">
    <property type="entry name" value="NAD(P)_OxRdtase_dom_sf"/>
</dbReference>
<dbReference type="InterPro" id="IPR023210">
    <property type="entry name" value="NADP_OxRdtase_dom"/>
</dbReference>
<organism evidence="3 4">
    <name type="scientific">Paenibacillus agri</name>
    <dbReference type="NCBI Taxonomy" id="2744309"/>
    <lineage>
        <taxon>Bacteria</taxon>
        <taxon>Bacillati</taxon>
        <taxon>Bacillota</taxon>
        <taxon>Bacilli</taxon>
        <taxon>Bacillales</taxon>
        <taxon>Paenibacillaceae</taxon>
        <taxon>Paenibacillus</taxon>
    </lineage>
</organism>
<name>A0A850EF70_9BACL</name>
<dbReference type="PANTHER" id="PTHR43625:SF40">
    <property type="entry name" value="ALDO-KETO REDUCTASE YAKC [NADP(+)]"/>
    <property type="match status" value="1"/>
</dbReference>
<protein>
    <submittedName>
        <fullName evidence="3">Aldo/keto reductase</fullName>
    </submittedName>
</protein>
<feature type="domain" description="NADP-dependent oxidoreductase" evidence="2">
    <location>
        <begin position="22"/>
        <end position="267"/>
    </location>
</feature>
<dbReference type="EMBL" id="JABWCS010000195">
    <property type="protein sequence ID" value="NUU59923.1"/>
    <property type="molecule type" value="Genomic_DNA"/>
</dbReference>
<sequence>MSETISAAQAGTISIGDFTVNRIGLGTNRITNTPDAHILLKRALELGTNFIDTAYIYADGESEKGIASALAPYGNSLLVATKGGANGNDPQQLRGELEESLKRLQVDQIDLYQLHRVDANIPLEETIQLLKSFQDEGLIKHIGLSEVTIEQLQVALKIAPIVSVQNEYNVFNRKYEDLVNFCTENQIVFIPWFPLGGLFGDTAKVEERVADIARKLNATTQQVALKWLLKRSPIILPIPGTLSPAHLEDNLRAATLELSEEDFAALTN</sequence>
<evidence type="ECO:0000256" key="1">
    <source>
        <dbReference type="ARBA" id="ARBA00023002"/>
    </source>
</evidence>
<dbReference type="AlphaFoldDB" id="A0A850EF70"/>
<dbReference type="GO" id="GO:0016491">
    <property type="term" value="F:oxidoreductase activity"/>
    <property type="evidence" value="ECO:0007669"/>
    <property type="project" value="UniProtKB-KW"/>
</dbReference>
<comment type="caution">
    <text evidence="3">The sequence shown here is derived from an EMBL/GenBank/DDBJ whole genome shotgun (WGS) entry which is preliminary data.</text>
</comment>
<dbReference type="Gene3D" id="3.20.20.100">
    <property type="entry name" value="NADP-dependent oxidoreductase domain"/>
    <property type="match status" value="1"/>
</dbReference>
<dbReference type="PRINTS" id="PR00069">
    <property type="entry name" value="ALDKETRDTASE"/>
</dbReference>
<dbReference type="RefSeq" id="WP_175370545.1">
    <property type="nucleotide sequence ID" value="NZ_JABWCS010000195.1"/>
</dbReference>
<proteinExistence type="predicted"/>
<dbReference type="InterPro" id="IPR050791">
    <property type="entry name" value="Aldo-Keto_reductase"/>
</dbReference>
<accession>A0A850EF70</accession>
<evidence type="ECO:0000313" key="3">
    <source>
        <dbReference type="EMBL" id="NUU59923.1"/>
    </source>
</evidence>
<keyword evidence="4" id="KW-1185">Reference proteome</keyword>
<dbReference type="CDD" id="cd19088">
    <property type="entry name" value="AKR_AKR13B1"/>
    <property type="match status" value="1"/>
</dbReference>
<dbReference type="GO" id="GO:0005737">
    <property type="term" value="C:cytoplasm"/>
    <property type="evidence" value="ECO:0007669"/>
    <property type="project" value="TreeGrafter"/>
</dbReference>
<evidence type="ECO:0000259" key="2">
    <source>
        <dbReference type="Pfam" id="PF00248"/>
    </source>
</evidence>
<dbReference type="PANTHER" id="PTHR43625">
    <property type="entry name" value="AFLATOXIN B1 ALDEHYDE REDUCTASE"/>
    <property type="match status" value="1"/>
</dbReference>
<evidence type="ECO:0000313" key="4">
    <source>
        <dbReference type="Proteomes" id="UP000564806"/>
    </source>
</evidence>
<gene>
    <name evidence="3" type="ORF">HPT30_06100</name>
</gene>